<dbReference type="Pfam" id="PF13568">
    <property type="entry name" value="OMP_b-brl_2"/>
    <property type="match status" value="1"/>
</dbReference>
<evidence type="ECO:0000313" key="3">
    <source>
        <dbReference type="EMBL" id="MBT1698738.1"/>
    </source>
</evidence>
<evidence type="ECO:0000259" key="2">
    <source>
        <dbReference type="Pfam" id="PF13568"/>
    </source>
</evidence>
<dbReference type="RefSeq" id="WP_254165461.1">
    <property type="nucleotide sequence ID" value="NZ_JAHESF010000017.1"/>
</dbReference>
<evidence type="ECO:0000313" key="4">
    <source>
        <dbReference type="Proteomes" id="UP001319200"/>
    </source>
</evidence>
<dbReference type="PROSITE" id="PS51257">
    <property type="entry name" value="PROKAR_LIPOPROTEIN"/>
    <property type="match status" value="1"/>
</dbReference>
<dbReference type="Proteomes" id="UP001319200">
    <property type="component" value="Unassembled WGS sequence"/>
</dbReference>
<gene>
    <name evidence="3" type="ORF">KK083_17735</name>
</gene>
<name>A0AAP2GP54_9BACT</name>
<keyword evidence="4" id="KW-1185">Reference proteome</keyword>
<evidence type="ECO:0000256" key="1">
    <source>
        <dbReference type="SAM" id="SignalP"/>
    </source>
</evidence>
<dbReference type="AlphaFoldDB" id="A0AAP2GP54"/>
<proteinExistence type="predicted"/>
<feature type="chain" id="PRO_5042972269" evidence="1">
    <location>
        <begin position="26"/>
        <end position="245"/>
    </location>
</feature>
<organism evidence="3 4">
    <name type="scientific">Chryseosolibacter histidini</name>
    <dbReference type="NCBI Taxonomy" id="2782349"/>
    <lineage>
        <taxon>Bacteria</taxon>
        <taxon>Pseudomonadati</taxon>
        <taxon>Bacteroidota</taxon>
        <taxon>Cytophagia</taxon>
        <taxon>Cytophagales</taxon>
        <taxon>Chryseotaleaceae</taxon>
        <taxon>Chryseosolibacter</taxon>
    </lineage>
</organism>
<dbReference type="InterPro" id="IPR025665">
    <property type="entry name" value="Beta-barrel_OMP_2"/>
</dbReference>
<feature type="domain" description="Outer membrane protein beta-barrel" evidence="2">
    <location>
        <begin position="25"/>
        <end position="219"/>
    </location>
</feature>
<keyword evidence="1" id="KW-0732">Signal</keyword>
<sequence length="245" mass="26981">MQINTKLWLMLCLIIGCGTASEVNAQGKVYYTVDLGVTVSFFDKKTAPYPDPSAVAAFDKASRASLELGGNINYLLSNVFTLSSGLRYAEKGGGYKTKNPDFIYVNSVSGSKTDDAYNYLKYRLVYLELPVVVKFNLFRALNIGSETADLNLYGGVTGGLNIGSKLRYNVFESGEEEKWKANKLKGAEDLLLSSVTGAEWSNGPLMLYVRYTQNIGNVYDTTEPGYENFNVNMHTISIGMGIILR</sequence>
<dbReference type="EMBL" id="JAHESF010000017">
    <property type="protein sequence ID" value="MBT1698738.1"/>
    <property type="molecule type" value="Genomic_DNA"/>
</dbReference>
<protein>
    <submittedName>
        <fullName evidence="3">Outer membrane beta-barrel protein</fullName>
    </submittedName>
</protein>
<reference evidence="3 4" key="1">
    <citation type="submission" date="2021-05" db="EMBL/GenBank/DDBJ databases">
        <title>A Polyphasic approach of four new species of the genus Ohtaekwangia: Ohtaekwangia histidinii sp. nov., Ohtaekwangia cretensis sp. nov., Ohtaekwangia indiensis sp. nov., Ohtaekwangia reichenbachii sp. nov. from diverse environment.</title>
        <authorList>
            <person name="Octaviana S."/>
        </authorList>
    </citation>
    <scope>NUCLEOTIDE SEQUENCE [LARGE SCALE GENOMIC DNA]</scope>
    <source>
        <strain evidence="3 4">PWU4</strain>
    </source>
</reference>
<feature type="signal peptide" evidence="1">
    <location>
        <begin position="1"/>
        <end position="25"/>
    </location>
</feature>
<comment type="caution">
    <text evidence="3">The sequence shown here is derived from an EMBL/GenBank/DDBJ whole genome shotgun (WGS) entry which is preliminary data.</text>
</comment>
<accession>A0AAP2GP54</accession>